<dbReference type="AlphaFoldDB" id="A0A9W4UMK3"/>
<feature type="compositionally biased region" description="Polar residues" evidence="1">
    <location>
        <begin position="417"/>
        <end position="446"/>
    </location>
</feature>
<dbReference type="GO" id="GO:0005829">
    <property type="term" value="C:cytosol"/>
    <property type="evidence" value="ECO:0007669"/>
    <property type="project" value="TreeGrafter"/>
</dbReference>
<dbReference type="Proteomes" id="UP001152607">
    <property type="component" value="Unassembled WGS sequence"/>
</dbReference>
<dbReference type="GO" id="GO:0030674">
    <property type="term" value="F:protein-macromolecule adaptor activity"/>
    <property type="evidence" value="ECO:0007669"/>
    <property type="project" value="TreeGrafter"/>
</dbReference>
<dbReference type="CDD" id="cd22952">
    <property type="entry name" value="ART10-like"/>
    <property type="match status" value="1"/>
</dbReference>
<protein>
    <recommendedName>
        <fullName evidence="2">Arrestin-like N-terminal domain-containing protein</fullName>
    </recommendedName>
</protein>
<dbReference type="PANTHER" id="PTHR11188">
    <property type="entry name" value="ARRESTIN DOMAIN CONTAINING PROTEIN"/>
    <property type="match status" value="1"/>
</dbReference>
<sequence length="509" mass="55987">MHARLYLDHTHDHYTNLDVLNGRVQLQIPNPVNVTSIVVKLEGEARTRLMTAIKPSRTDKQRPVLEVHKFLYKTQVVWPAGMQQDELLTNTKQAFPLDAGKHEYPFQFKLPLNMGCQQQNSLSTNVSFSNMIPEYGKNPTQHVKTTLPPSLSGFPGEAEIRYFVKVTVNRPEFYKENPRDMANFTFLPIEPPRPAQTDGEAYARRSHQFLEGPPGSSGGKKGFFGHKDPTAPDVNPNHSPRVSVDARLPNPAILTINQALPLKILVKNMGERSKNIYLQMLQIELIGYTKVRAHEVTRTESNSWLLASMSNMAIPIGSPTDAVGTEVPINQEYWSDKLIPNTVAPSFQACNLSRSYEIEVRVGLGYGSYNHGEDQLVVLPLRLPVKLYSGIAPPQALLEASSTGGTPTAAAAGKPNFMQQPYIGSNLRPQQPNAGPTMATSPSQGKTGADPFPPQGAAGTQQEAVPEDAPPSYEEAVGANLPPINGYRGSYMPPPVPEGAPRFSEDRKR</sequence>
<comment type="caution">
    <text evidence="3">The sequence shown here is derived from an EMBL/GenBank/DDBJ whole genome shotgun (WGS) entry which is preliminary data.</text>
</comment>
<feature type="compositionally biased region" description="Low complexity" evidence="1">
    <location>
        <begin position="400"/>
        <end position="413"/>
    </location>
</feature>
<dbReference type="InterPro" id="IPR014756">
    <property type="entry name" value="Ig_E-set"/>
</dbReference>
<evidence type="ECO:0000313" key="4">
    <source>
        <dbReference type="Proteomes" id="UP001152607"/>
    </source>
</evidence>
<dbReference type="InterPro" id="IPR011021">
    <property type="entry name" value="Arrestin-like_N"/>
</dbReference>
<keyword evidence="4" id="KW-1185">Reference proteome</keyword>
<feature type="domain" description="Arrestin-like N-terminal" evidence="2">
    <location>
        <begin position="5"/>
        <end position="116"/>
    </location>
</feature>
<reference evidence="3" key="1">
    <citation type="submission" date="2023-01" db="EMBL/GenBank/DDBJ databases">
        <authorList>
            <person name="Van Ghelder C."/>
            <person name="Rancurel C."/>
        </authorList>
    </citation>
    <scope>NUCLEOTIDE SEQUENCE</scope>
    <source>
        <strain evidence="3">CNCM I-4278</strain>
    </source>
</reference>
<name>A0A9W4UMK3_9PLEO</name>
<gene>
    <name evidence="3" type="ORF">PDIGIT_LOCUS12617</name>
</gene>
<evidence type="ECO:0000256" key="1">
    <source>
        <dbReference type="SAM" id="MobiDB-lite"/>
    </source>
</evidence>
<dbReference type="InterPro" id="IPR014752">
    <property type="entry name" value="Arrestin-like_C"/>
</dbReference>
<accession>A0A9W4UMK3</accession>
<dbReference type="GO" id="GO:0005886">
    <property type="term" value="C:plasma membrane"/>
    <property type="evidence" value="ECO:0007669"/>
    <property type="project" value="TreeGrafter"/>
</dbReference>
<organism evidence="3 4">
    <name type="scientific">Periconia digitata</name>
    <dbReference type="NCBI Taxonomy" id="1303443"/>
    <lineage>
        <taxon>Eukaryota</taxon>
        <taxon>Fungi</taxon>
        <taxon>Dikarya</taxon>
        <taxon>Ascomycota</taxon>
        <taxon>Pezizomycotina</taxon>
        <taxon>Dothideomycetes</taxon>
        <taxon>Pleosporomycetidae</taxon>
        <taxon>Pleosporales</taxon>
        <taxon>Massarineae</taxon>
        <taxon>Periconiaceae</taxon>
        <taxon>Periconia</taxon>
    </lineage>
</organism>
<dbReference type="InterPro" id="IPR050357">
    <property type="entry name" value="Arrestin_domain-protein"/>
</dbReference>
<dbReference type="Gene3D" id="2.60.40.640">
    <property type="match status" value="1"/>
</dbReference>
<dbReference type="OrthoDB" id="3365616at2759"/>
<dbReference type="SUPFAM" id="SSF81296">
    <property type="entry name" value="E set domains"/>
    <property type="match status" value="1"/>
</dbReference>
<evidence type="ECO:0000313" key="3">
    <source>
        <dbReference type="EMBL" id="CAI6339458.1"/>
    </source>
</evidence>
<dbReference type="PANTHER" id="PTHR11188:SF166">
    <property type="entry name" value="ARRESTIN (OR S-ANTIGEN), N-TERMINAL DOMAIN PROTEIN (AFU_ORTHOLOGUE AFUA_7G02050)"/>
    <property type="match status" value="1"/>
</dbReference>
<dbReference type="Pfam" id="PF00339">
    <property type="entry name" value="Arrestin_N"/>
    <property type="match status" value="1"/>
</dbReference>
<evidence type="ECO:0000259" key="2">
    <source>
        <dbReference type="Pfam" id="PF00339"/>
    </source>
</evidence>
<dbReference type="GO" id="GO:0031625">
    <property type="term" value="F:ubiquitin protein ligase binding"/>
    <property type="evidence" value="ECO:0007669"/>
    <property type="project" value="TreeGrafter"/>
</dbReference>
<dbReference type="EMBL" id="CAOQHR010000009">
    <property type="protein sequence ID" value="CAI6339458.1"/>
    <property type="molecule type" value="Genomic_DNA"/>
</dbReference>
<dbReference type="GO" id="GO:0070086">
    <property type="term" value="P:ubiquitin-dependent endocytosis"/>
    <property type="evidence" value="ECO:0007669"/>
    <property type="project" value="TreeGrafter"/>
</dbReference>
<feature type="region of interest" description="Disordered" evidence="1">
    <location>
        <begin position="399"/>
        <end position="509"/>
    </location>
</feature>
<proteinExistence type="predicted"/>